<dbReference type="Gene3D" id="1.10.10.60">
    <property type="entry name" value="Homeodomain-like"/>
    <property type="match status" value="1"/>
</dbReference>
<evidence type="ECO:0000313" key="8">
    <source>
        <dbReference type="Proteomes" id="UP000178953"/>
    </source>
</evidence>
<gene>
    <name evidence="7" type="ORF">BEL07_14925</name>
</gene>
<keyword evidence="2 4" id="KW-0238">DNA-binding</keyword>
<feature type="DNA-binding region" description="H-T-H motif" evidence="4">
    <location>
        <begin position="49"/>
        <end position="68"/>
    </location>
</feature>
<dbReference type="InterPro" id="IPR001647">
    <property type="entry name" value="HTH_TetR"/>
</dbReference>
<proteinExistence type="predicted"/>
<sequence length="207" mass="21665">MTPSTPPPQRRTGDRRSPVRRRTASDEVSTVLLHAAENVLDRDGTAGVTIRAVAGAAEVAPMSVYNRFGNKDGLLVALATRALDELAKAIATPDGAAPEDRFRRACRAYRRFALAHPARYALIFAAGSPLSDQASPVAQQGRSVFGILVDLIRGIGAPADATESAQAAWSAIHGSISIEGVGIGQTPDADTSFEHLLDLLVAGLTAS</sequence>
<dbReference type="InterPro" id="IPR025996">
    <property type="entry name" value="MT1864/Rv1816-like_C"/>
</dbReference>
<dbReference type="AlphaFoldDB" id="A0A1E8Q3A4"/>
<keyword evidence="1" id="KW-0805">Transcription regulation</keyword>
<reference evidence="7 8" key="1">
    <citation type="submission" date="2016-09" db="EMBL/GenBank/DDBJ databases">
        <title>genome sequence of Mycobacterium sp. 739 SCH.</title>
        <authorList>
            <person name="Greninger A.L."/>
            <person name="Qin X."/>
            <person name="Jerome K."/>
            <person name="Vora S."/>
            <person name="Quinn K."/>
        </authorList>
    </citation>
    <scope>NUCLEOTIDE SEQUENCE [LARGE SCALE GENOMIC DNA]</scope>
    <source>
        <strain evidence="7 8">SCH</strain>
    </source>
</reference>
<keyword evidence="3" id="KW-0804">Transcription</keyword>
<dbReference type="InterPro" id="IPR009057">
    <property type="entry name" value="Homeodomain-like_sf"/>
</dbReference>
<evidence type="ECO:0000256" key="2">
    <source>
        <dbReference type="ARBA" id="ARBA00023125"/>
    </source>
</evidence>
<organism evidence="7 8">
    <name type="scientific">Mycolicibacterium grossiae</name>
    <dbReference type="NCBI Taxonomy" id="1552759"/>
    <lineage>
        <taxon>Bacteria</taxon>
        <taxon>Bacillati</taxon>
        <taxon>Actinomycetota</taxon>
        <taxon>Actinomycetes</taxon>
        <taxon>Mycobacteriales</taxon>
        <taxon>Mycobacteriaceae</taxon>
        <taxon>Mycolicibacterium</taxon>
    </lineage>
</organism>
<dbReference type="Pfam" id="PF13305">
    <property type="entry name" value="TetR_C_33"/>
    <property type="match status" value="1"/>
</dbReference>
<dbReference type="OrthoDB" id="8222629at2"/>
<keyword evidence="8" id="KW-1185">Reference proteome</keyword>
<dbReference type="Proteomes" id="UP000178953">
    <property type="component" value="Unassembled WGS sequence"/>
</dbReference>
<protein>
    <recommendedName>
        <fullName evidence="6">HTH tetR-type domain-containing protein</fullName>
    </recommendedName>
</protein>
<dbReference type="Pfam" id="PF00440">
    <property type="entry name" value="TetR_N"/>
    <property type="match status" value="1"/>
</dbReference>
<dbReference type="RefSeq" id="WP_070353901.1">
    <property type="nucleotide sequence ID" value="NZ_CP043474.1"/>
</dbReference>
<evidence type="ECO:0000256" key="1">
    <source>
        <dbReference type="ARBA" id="ARBA00023015"/>
    </source>
</evidence>
<dbReference type="InterPro" id="IPR036271">
    <property type="entry name" value="Tet_transcr_reg_TetR-rel_C_sf"/>
</dbReference>
<dbReference type="PANTHER" id="PTHR30055:SF234">
    <property type="entry name" value="HTH-TYPE TRANSCRIPTIONAL REGULATOR BETI"/>
    <property type="match status" value="1"/>
</dbReference>
<dbReference type="InterPro" id="IPR050109">
    <property type="entry name" value="HTH-type_TetR-like_transc_reg"/>
</dbReference>
<dbReference type="PROSITE" id="PS50977">
    <property type="entry name" value="HTH_TETR_2"/>
    <property type="match status" value="1"/>
</dbReference>
<dbReference type="GO" id="GO:0000976">
    <property type="term" value="F:transcription cis-regulatory region binding"/>
    <property type="evidence" value="ECO:0007669"/>
    <property type="project" value="TreeGrafter"/>
</dbReference>
<feature type="domain" description="HTH tetR-type" evidence="6">
    <location>
        <begin position="26"/>
        <end position="86"/>
    </location>
</feature>
<dbReference type="PANTHER" id="PTHR30055">
    <property type="entry name" value="HTH-TYPE TRANSCRIPTIONAL REGULATOR RUTR"/>
    <property type="match status" value="1"/>
</dbReference>
<feature type="region of interest" description="Disordered" evidence="5">
    <location>
        <begin position="1"/>
        <end position="26"/>
    </location>
</feature>
<evidence type="ECO:0000256" key="3">
    <source>
        <dbReference type="ARBA" id="ARBA00023163"/>
    </source>
</evidence>
<evidence type="ECO:0000256" key="4">
    <source>
        <dbReference type="PROSITE-ProRule" id="PRU00335"/>
    </source>
</evidence>
<dbReference type="GO" id="GO:0003700">
    <property type="term" value="F:DNA-binding transcription factor activity"/>
    <property type="evidence" value="ECO:0007669"/>
    <property type="project" value="TreeGrafter"/>
</dbReference>
<comment type="caution">
    <text evidence="7">The sequence shown here is derived from an EMBL/GenBank/DDBJ whole genome shotgun (WGS) entry which is preliminary data.</text>
</comment>
<dbReference type="SUPFAM" id="SSF48498">
    <property type="entry name" value="Tetracyclin repressor-like, C-terminal domain"/>
    <property type="match status" value="1"/>
</dbReference>
<dbReference type="EMBL" id="MCHX01000032">
    <property type="protein sequence ID" value="OFJ52906.1"/>
    <property type="molecule type" value="Genomic_DNA"/>
</dbReference>
<name>A0A1E8Q3A4_9MYCO</name>
<evidence type="ECO:0000259" key="6">
    <source>
        <dbReference type="PROSITE" id="PS50977"/>
    </source>
</evidence>
<evidence type="ECO:0000313" key="7">
    <source>
        <dbReference type="EMBL" id="OFJ52906.1"/>
    </source>
</evidence>
<dbReference type="Gene3D" id="1.10.357.10">
    <property type="entry name" value="Tetracycline Repressor, domain 2"/>
    <property type="match status" value="1"/>
</dbReference>
<accession>A0A1E8Q3A4</accession>
<dbReference type="SUPFAM" id="SSF46689">
    <property type="entry name" value="Homeodomain-like"/>
    <property type="match status" value="1"/>
</dbReference>
<evidence type="ECO:0000256" key="5">
    <source>
        <dbReference type="SAM" id="MobiDB-lite"/>
    </source>
</evidence>